<name>A0A6C0J6A3_9ZZZZ</name>
<dbReference type="AlphaFoldDB" id="A0A6C0J6A3"/>
<protein>
    <submittedName>
        <fullName evidence="1">Uncharacterized protein</fullName>
    </submittedName>
</protein>
<organism evidence="1">
    <name type="scientific">viral metagenome</name>
    <dbReference type="NCBI Taxonomy" id="1070528"/>
    <lineage>
        <taxon>unclassified sequences</taxon>
        <taxon>metagenomes</taxon>
        <taxon>organismal metagenomes</taxon>
    </lineage>
</organism>
<evidence type="ECO:0000313" key="1">
    <source>
        <dbReference type="EMBL" id="QHU00147.1"/>
    </source>
</evidence>
<sequence>MFRSISKQVSIHFSTFKMIFLPKEPNLGRWNLKKSKDVDYYMTKLHADPGYQFTNNLVYN</sequence>
<dbReference type="EMBL" id="MN740323">
    <property type="protein sequence ID" value="QHU00147.1"/>
    <property type="molecule type" value="Genomic_DNA"/>
</dbReference>
<proteinExistence type="predicted"/>
<accession>A0A6C0J6A3</accession>
<reference evidence="1" key="1">
    <citation type="journal article" date="2020" name="Nature">
        <title>Giant virus diversity and host interactions through global metagenomics.</title>
        <authorList>
            <person name="Schulz F."/>
            <person name="Roux S."/>
            <person name="Paez-Espino D."/>
            <person name="Jungbluth S."/>
            <person name="Walsh D.A."/>
            <person name="Denef V.J."/>
            <person name="McMahon K.D."/>
            <person name="Konstantinidis K.T."/>
            <person name="Eloe-Fadrosh E.A."/>
            <person name="Kyrpides N.C."/>
            <person name="Woyke T."/>
        </authorList>
    </citation>
    <scope>NUCLEOTIDE SEQUENCE</scope>
    <source>
        <strain evidence="1">GVMAG-M-3300025860-12</strain>
    </source>
</reference>